<sequence length="178" mass="20690">MEWKKHFETDRLKLRPFVEKDHEPFTDLVEDRKVVRFLSMPTLEHLKSTKHLKDYTLFKTPEGKEGLTLLIRKKEDGEFVGITGLRPNDDPDTYHFFCALQPAYWLKGYAKEAGQVVFRYAFEEMNARVIKAGAEGSDIASVNFLNSMGMRMNTLAKPSLKSTIKPFELKKEDYGKRH</sequence>
<dbReference type="PANTHER" id="PTHR43792:SF1">
    <property type="entry name" value="N-ACETYLTRANSFERASE DOMAIN-CONTAINING PROTEIN"/>
    <property type="match status" value="1"/>
</dbReference>
<dbReference type="EMBL" id="BQKE01000001">
    <property type="protein sequence ID" value="GJM60783.1"/>
    <property type="molecule type" value="Genomic_DNA"/>
</dbReference>
<dbReference type="RefSeq" id="WP_338236465.1">
    <property type="nucleotide sequence ID" value="NZ_BQKE01000001.1"/>
</dbReference>
<evidence type="ECO:0000259" key="1">
    <source>
        <dbReference type="PROSITE" id="PS51186"/>
    </source>
</evidence>
<keyword evidence="3" id="KW-1185">Reference proteome</keyword>
<dbReference type="PANTHER" id="PTHR43792">
    <property type="entry name" value="GNAT FAMILY, PUTATIVE (AFU_ORTHOLOGUE AFUA_3G00765)-RELATED-RELATED"/>
    <property type="match status" value="1"/>
</dbReference>
<reference evidence="2 3" key="1">
    <citation type="submission" date="2021-12" db="EMBL/GenBank/DDBJ databases">
        <title>Genome sequencing of bacteria with rrn-lacking chromosome and rrn-plasmid.</title>
        <authorList>
            <person name="Anda M."/>
            <person name="Iwasaki W."/>
        </authorList>
    </citation>
    <scope>NUCLEOTIDE SEQUENCE [LARGE SCALE GENOMIC DNA]</scope>
    <source>
        <strain evidence="2 3">NBRC 15940</strain>
    </source>
</reference>
<gene>
    <name evidence="2" type="ORF">PEDI_13350</name>
</gene>
<dbReference type="AlphaFoldDB" id="A0AAN4VXI9"/>
<feature type="domain" description="N-acetyltransferase" evidence="1">
    <location>
        <begin position="12"/>
        <end position="174"/>
    </location>
</feature>
<dbReference type="InterPro" id="IPR000182">
    <property type="entry name" value="GNAT_dom"/>
</dbReference>
<name>A0AAN4VXI9_9BACT</name>
<dbReference type="Proteomes" id="UP001310022">
    <property type="component" value="Unassembled WGS sequence"/>
</dbReference>
<protein>
    <recommendedName>
        <fullName evidence="1">N-acetyltransferase domain-containing protein</fullName>
    </recommendedName>
</protein>
<proteinExistence type="predicted"/>
<dbReference type="Gene3D" id="3.40.630.30">
    <property type="match status" value="1"/>
</dbReference>
<comment type="caution">
    <text evidence="2">The sequence shown here is derived from an EMBL/GenBank/DDBJ whole genome shotgun (WGS) entry which is preliminary data.</text>
</comment>
<dbReference type="Pfam" id="PF13302">
    <property type="entry name" value="Acetyltransf_3"/>
    <property type="match status" value="1"/>
</dbReference>
<dbReference type="GO" id="GO:0016747">
    <property type="term" value="F:acyltransferase activity, transferring groups other than amino-acyl groups"/>
    <property type="evidence" value="ECO:0007669"/>
    <property type="project" value="InterPro"/>
</dbReference>
<evidence type="ECO:0000313" key="3">
    <source>
        <dbReference type="Proteomes" id="UP001310022"/>
    </source>
</evidence>
<organism evidence="2 3">
    <name type="scientific">Persicobacter diffluens</name>
    <dbReference type="NCBI Taxonomy" id="981"/>
    <lineage>
        <taxon>Bacteria</taxon>
        <taxon>Pseudomonadati</taxon>
        <taxon>Bacteroidota</taxon>
        <taxon>Cytophagia</taxon>
        <taxon>Cytophagales</taxon>
        <taxon>Persicobacteraceae</taxon>
        <taxon>Persicobacter</taxon>
    </lineage>
</organism>
<dbReference type="InterPro" id="IPR051531">
    <property type="entry name" value="N-acetyltransferase"/>
</dbReference>
<evidence type="ECO:0000313" key="2">
    <source>
        <dbReference type="EMBL" id="GJM60783.1"/>
    </source>
</evidence>
<dbReference type="SUPFAM" id="SSF55729">
    <property type="entry name" value="Acyl-CoA N-acyltransferases (Nat)"/>
    <property type="match status" value="1"/>
</dbReference>
<dbReference type="PROSITE" id="PS51186">
    <property type="entry name" value="GNAT"/>
    <property type="match status" value="1"/>
</dbReference>
<accession>A0AAN4VXI9</accession>
<dbReference type="InterPro" id="IPR016181">
    <property type="entry name" value="Acyl_CoA_acyltransferase"/>
</dbReference>